<sequence>MQWLLIGLAGALAYLYGDANDLATLCLWTKPVPILALLAWLVRSAPPGHYRRWIVLGLLLCLAGDMLLQGSPDFFVFGLGAFLLGHLAYIGAYLSDTRRLAPRALLPAVLFGAGMFAVLARGGLGGLLVPVALYALTISAMLWRALARLGTRGPGRRSVRVAAAGALCFVVSDSLLGINRFVAPFETAGLAIMLTYWLGQLGIVASAVLHGRR</sequence>
<comment type="similarity">
    <text evidence="2">Belongs to the TMEM86 family.</text>
</comment>
<dbReference type="Proteomes" id="UP001054892">
    <property type="component" value="Unassembled WGS sequence"/>
</dbReference>
<evidence type="ECO:0000313" key="7">
    <source>
        <dbReference type="EMBL" id="BCG26191.1"/>
    </source>
</evidence>
<dbReference type="GO" id="GO:0016787">
    <property type="term" value="F:hydrolase activity"/>
    <property type="evidence" value="ECO:0007669"/>
    <property type="project" value="TreeGrafter"/>
</dbReference>
<evidence type="ECO:0000256" key="4">
    <source>
        <dbReference type="ARBA" id="ARBA00022989"/>
    </source>
</evidence>
<evidence type="ECO:0000256" key="6">
    <source>
        <dbReference type="SAM" id="Phobius"/>
    </source>
</evidence>
<keyword evidence="3 6" id="KW-0812">Transmembrane</keyword>
<evidence type="ECO:0000256" key="2">
    <source>
        <dbReference type="ARBA" id="ARBA00007375"/>
    </source>
</evidence>
<evidence type="ECO:0000313" key="9">
    <source>
        <dbReference type="Proteomes" id="UP000509383"/>
    </source>
</evidence>
<dbReference type="RefSeq" id="WP_173172104.1">
    <property type="nucleotide sequence ID" value="NZ_AP023189.1"/>
</dbReference>
<feature type="transmembrane region" description="Helical" evidence="6">
    <location>
        <begin position="159"/>
        <end position="182"/>
    </location>
</feature>
<evidence type="ECO:0000256" key="3">
    <source>
        <dbReference type="ARBA" id="ARBA00022692"/>
    </source>
</evidence>
<keyword evidence="5 6" id="KW-0472">Membrane</keyword>
<feature type="transmembrane region" description="Helical" evidence="6">
    <location>
        <begin position="188"/>
        <end position="209"/>
    </location>
</feature>
<proteinExistence type="inferred from homology"/>
<comment type="subcellular location">
    <subcellularLocation>
        <location evidence="1">Membrane</location>
        <topology evidence="1">Multi-pass membrane protein</topology>
    </subcellularLocation>
</comment>
<feature type="transmembrane region" description="Helical" evidence="6">
    <location>
        <begin position="27"/>
        <end position="43"/>
    </location>
</feature>
<evidence type="ECO:0000313" key="10">
    <source>
        <dbReference type="Proteomes" id="UP001054892"/>
    </source>
</evidence>
<keyword evidence="10" id="KW-1185">Reference proteome</keyword>
<dbReference type="InterPro" id="IPR012506">
    <property type="entry name" value="TMEM86B-like"/>
</dbReference>
<accession>A0A6J4ECP5</accession>
<organism evidence="7 9">
    <name type="scientific">Pseudomonas tohonis</name>
    <dbReference type="NCBI Taxonomy" id="2725477"/>
    <lineage>
        <taxon>Bacteria</taxon>
        <taxon>Pseudomonadati</taxon>
        <taxon>Pseudomonadota</taxon>
        <taxon>Gammaproteobacteria</taxon>
        <taxon>Pseudomonadales</taxon>
        <taxon>Pseudomonadaceae</taxon>
        <taxon>Pseudomonas</taxon>
    </lineage>
</organism>
<evidence type="ECO:0008006" key="11">
    <source>
        <dbReference type="Google" id="ProtNLM"/>
    </source>
</evidence>
<dbReference type="EMBL" id="BQKM01000001">
    <property type="protein sequence ID" value="GJN51076.1"/>
    <property type="molecule type" value="Genomic_DNA"/>
</dbReference>
<feature type="transmembrane region" description="Helical" evidence="6">
    <location>
        <begin position="74"/>
        <end position="92"/>
    </location>
</feature>
<evidence type="ECO:0000256" key="1">
    <source>
        <dbReference type="ARBA" id="ARBA00004141"/>
    </source>
</evidence>
<dbReference type="PANTHER" id="PTHR31885:SF6">
    <property type="entry name" value="GH04784P"/>
    <property type="match status" value="1"/>
</dbReference>
<dbReference type="KEGG" id="ptw:TUM18999_43820"/>
<dbReference type="Proteomes" id="UP000509383">
    <property type="component" value="Chromosome"/>
</dbReference>
<evidence type="ECO:0000313" key="8">
    <source>
        <dbReference type="EMBL" id="GJN51076.1"/>
    </source>
</evidence>
<reference evidence="7 9" key="1">
    <citation type="submission" date="2020-05" db="EMBL/GenBank/DDBJ databases">
        <title>Characterization of novel class B3 metallo-beta-lactamase from novel Pseudomonas species.</title>
        <authorList>
            <person name="Yamada K."/>
            <person name="Aoki K."/>
            <person name="Ishii Y."/>
        </authorList>
    </citation>
    <scope>NUCLEOTIDE SEQUENCE [LARGE SCALE GENOMIC DNA]</scope>
    <source>
        <strain evidence="7 9">TUM18999</strain>
        <strain evidence="8 10">TUM20286</strain>
    </source>
</reference>
<name>A0A6J4ECP5_9PSED</name>
<gene>
    <name evidence="7" type="ORF">TUM18999_43820</name>
    <name evidence="8" type="ORF">TUM20286_08280</name>
</gene>
<dbReference type="PANTHER" id="PTHR31885">
    <property type="entry name" value="GH04784P"/>
    <property type="match status" value="1"/>
</dbReference>
<dbReference type="EMBL" id="AP023189">
    <property type="protein sequence ID" value="BCG26191.1"/>
    <property type="molecule type" value="Genomic_DNA"/>
</dbReference>
<dbReference type="GO" id="GO:0016020">
    <property type="term" value="C:membrane"/>
    <property type="evidence" value="ECO:0007669"/>
    <property type="project" value="UniProtKB-SubCell"/>
</dbReference>
<feature type="transmembrane region" description="Helical" evidence="6">
    <location>
        <begin position="127"/>
        <end position="147"/>
    </location>
</feature>
<protein>
    <recommendedName>
        <fullName evidence="11">Lysoplasmalogenase</fullName>
    </recommendedName>
</protein>
<dbReference type="AlphaFoldDB" id="A0A6J4ECP5"/>
<feature type="transmembrane region" description="Helical" evidence="6">
    <location>
        <begin position="50"/>
        <end position="68"/>
    </location>
</feature>
<evidence type="ECO:0000256" key="5">
    <source>
        <dbReference type="ARBA" id="ARBA00023136"/>
    </source>
</evidence>
<dbReference type="Pfam" id="PF07947">
    <property type="entry name" value="YhhN"/>
    <property type="match status" value="1"/>
</dbReference>
<keyword evidence="4 6" id="KW-1133">Transmembrane helix</keyword>
<feature type="transmembrane region" description="Helical" evidence="6">
    <location>
        <begin position="104"/>
        <end position="121"/>
    </location>
</feature>